<dbReference type="Proteomes" id="UP000234331">
    <property type="component" value="Unassembled WGS sequence"/>
</dbReference>
<dbReference type="InterPro" id="IPR011251">
    <property type="entry name" value="Luciferase-like_dom"/>
</dbReference>
<name>A0A2I2KRB9_9ACTN</name>
<evidence type="ECO:0000313" key="4">
    <source>
        <dbReference type="Proteomes" id="UP000234331"/>
    </source>
</evidence>
<dbReference type="Gene3D" id="3.20.20.30">
    <property type="entry name" value="Luciferase-like domain"/>
    <property type="match status" value="1"/>
</dbReference>
<dbReference type="Pfam" id="PF00296">
    <property type="entry name" value="Bac_luciferase"/>
    <property type="match status" value="1"/>
</dbReference>
<protein>
    <submittedName>
        <fullName evidence="3">Oxidoreductase</fullName>
    </submittedName>
</protein>
<keyword evidence="4" id="KW-1185">Reference proteome</keyword>
<evidence type="ECO:0000313" key="3">
    <source>
        <dbReference type="EMBL" id="SNQ48199.1"/>
    </source>
</evidence>
<dbReference type="PANTHER" id="PTHR43244:SF1">
    <property type="entry name" value="5,10-METHYLENETETRAHYDROMETHANOPTERIN REDUCTASE"/>
    <property type="match status" value="1"/>
</dbReference>
<dbReference type="OrthoDB" id="7054907at2"/>
<dbReference type="SUPFAM" id="SSF51679">
    <property type="entry name" value="Bacterial luciferase-like"/>
    <property type="match status" value="1"/>
</dbReference>
<dbReference type="AlphaFoldDB" id="A0A2I2KRB9"/>
<evidence type="ECO:0000259" key="2">
    <source>
        <dbReference type="Pfam" id="PF00296"/>
    </source>
</evidence>
<dbReference type="CDD" id="cd01097">
    <property type="entry name" value="Tetrahydromethanopterin_reductase"/>
    <property type="match status" value="1"/>
</dbReference>
<reference evidence="3 4" key="1">
    <citation type="submission" date="2017-06" db="EMBL/GenBank/DDBJ databases">
        <authorList>
            <person name="Kim H.J."/>
            <person name="Triplett B.A."/>
        </authorList>
    </citation>
    <scope>NUCLEOTIDE SEQUENCE [LARGE SCALE GENOMIC DNA]</scope>
    <source>
        <strain evidence="3">FRACA_ARgP5</strain>
    </source>
</reference>
<dbReference type="PANTHER" id="PTHR43244">
    <property type="match status" value="1"/>
</dbReference>
<dbReference type="EMBL" id="FZMO01000144">
    <property type="protein sequence ID" value="SNQ48199.1"/>
    <property type="molecule type" value="Genomic_DNA"/>
</dbReference>
<accession>A0A2I2KRB9</accession>
<feature type="domain" description="Luciferase-like" evidence="2">
    <location>
        <begin position="10"/>
        <end position="284"/>
    </location>
</feature>
<dbReference type="RefSeq" id="WP_101831914.1">
    <property type="nucleotide sequence ID" value="NZ_FZMO01000144.1"/>
</dbReference>
<gene>
    <name evidence="3" type="ORF">FRACA_2280011</name>
</gene>
<sequence length="320" mass="33284">MGIGISLHTGATPIGDTLRVILGRAHEAADAGVDTIWFSQGLDIDAITVSALVGREVPGIGIGTAAVPMYPRHPVVTAAQARTAQIAIDGRFHLGIGLGTQAAVEDAFGVPFERPIRHLRDYLRILRSVFETGAADVQGPTVTARLPTTSPTGPRTGITPAIPLLVAAMGPQALRAAGELADGTLPYLAGPRTLAESIVPTIVEAARAAGRPDPTIAVGVPAAVTADIAETRAHAERALAPYGNVPSYRAVLDREGAVHPADVALIGDEDTIAAGIQQYLDAGATDVRISPAAFRTDEDRLRTWRLVGELARTARAAVRL</sequence>
<organism evidence="3 4">
    <name type="scientific">Frankia canadensis</name>
    <dbReference type="NCBI Taxonomy" id="1836972"/>
    <lineage>
        <taxon>Bacteria</taxon>
        <taxon>Bacillati</taxon>
        <taxon>Actinomycetota</taxon>
        <taxon>Actinomycetes</taxon>
        <taxon>Frankiales</taxon>
        <taxon>Frankiaceae</taxon>
        <taxon>Frankia</taxon>
    </lineage>
</organism>
<dbReference type="InterPro" id="IPR036661">
    <property type="entry name" value="Luciferase-like_sf"/>
</dbReference>
<keyword evidence="1" id="KW-0560">Oxidoreductase</keyword>
<proteinExistence type="predicted"/>
<evidence type="ECO:0000256" key="1">
    <source>
        <dbReference type="ARBA" id="ARBA00023002"/>
    </source>
</evidence>
<dbReference type="InterPro" id="IPR019910">
    <property type="entry name" value="Lucif-like_OxRdtase_MSMEG_4879"/>
</dbReference>
<dbReference type="InterPro" id="IPR050564">
    <property type="entry name" value="F420-G6PD/mer"/>
</dbReference>
<dbReference type="GO" id="GO:0016705">
    <property type="term" value="F:oxidoreductase activity, acting on paired donors, with incorporation or reduction of molecular oxygen"/>
    <property type="evidence" value="ECO:0007669"/>
    <property type="project" value="InterPro"/>
</dbReference>
<dbReference type="NCBIfam" id="TIGR03564">
    <property type="entry name" value="F420_MSMEG_4879"/>
    <property type="match status" value="1"/>
</dbReference>